<name>A0AAV2ASM7_9ARAC</name>
<evidence type="ECO:0000313" key="2">
    <source>
        <dbReference type="Proteomes" id="UP001497382"/>
    </source>
</evidence>
<feature type="non-terminal residue" evidence="1">
    <location>
        <position position="35"/>
    </location>
</feature>
<dbReference type="AlphaFoldDB" id="A0AAV2ASM7"/>
<keyword evidence="2" id="KW-1185">Reference proteome</keyword>
<proteinExistence type="predicted"/>
<sequence>MEKIAGVIGNSDAMTNESIKDLLYKLKNEIKKMFV</sequence>
<dbReference type="EMBL" id="CAXIEN010000211">
    <property type="protein sequence ID" value="CAL1286981.1"/>
    <property type="molecule type" value="Genomic_DNA"/>
</dbReference>
<accession>A0AAV2ASM7</accession>
<comment type="caution">
    <text evidence="1">The sequence shown here is derived from an EMBL/GenBank/DDBJ whole genome shotgun (WGS) entry which is preliminary data.</text>
</comment>
<reference evidence="1 2" key="1">
    <citation type="submission" date="2024-04" db="EMBL/GenBank/DDBJ databases">
        <authorList>
            <person name="Rising A."/>
            <person name="Reimegard J."/>
            <person name="Sonavane S."/>
            <person name="Akerstrom W."/>
            <person name="Nylinder S."/>
            <person name="Hedman E."/>
            <person name="Kallberg Y."/>
        </authorList>
    </citation>
    <scope>NUCLEOTIDE SEQUENCE [LARGE SCALE GENOMIC DNA]</scope>
</reference>
<evidence type="ECO:0000313" key="1">
    <source>
        <dbReference type="EMBL" id="CAL1286981.1"/>
    </source>
</evidence>
<dbReference type="Proteomes" id="UP001497382">
    <property type="component" value="Unassembled WGS sequence"/>
</dbReference>
<protein>
    <submittedName>
        <fullName evidence="1">Uncharacterized protein</fullName>
    </submittedName>
</protein>
<gene>
    <name evidence="1" type="ORF">LARSCL_LOCUS14555</name>
</gene>
<organism evidence="1 2">
    <name type="scientific">Larinioides sclopetarius</name>
    <dbReference type="NCBI Taxonomy" id="280406"/>
    <lineage>
        <taxon>Eukaryota</taxon>
        <taxon>Metazoa</taxon>
        <taxon>Ecdysozoa</taxon>
        <taxon>Arthropoda</taxon>
        <taxon>Chelicerata</taxon>
        <taxon>Arachnida</taxon>
        <taxon>Araneae</taxon>
        <taxon>Araneomorphae</taxon>
        <taxon>Entelegynae</taxon>
        <taxon>Araneoidea</taxon>
        <taxon>Araneidae</taxon>
        <taxon>Larinioides</taxon>
    </lineage>
</organism>